<dbReference type="RefSeq" id="WP_208057576.1">
    <property type="nucleotide sequence ID" value="NZ_JAGDYP010000001.1"/>
</dbReference>
<evidence type="ECO:0000259" key="1">
    <source>
        <dbReference type="Pfam" id="PF13470"/>
    </source>
</evidence>
<dbReference type="SUPFAM" id="SSF88723">
    <property type="entry name" value="PIN domain-like"/>
    <property type="match status" value="1"/>
</dbReference>
<comment type="caution">
    <text evidence="2">The sequence shown here is derived from an EMBL/GenBank/DDBJ whole genome shotgun (WGS) entry which is preliminary data.</text>
</comment>
<dbReference type="Pfam" id="PF13470">
    <property type="entry name" value="PIN_3"/>
    <property type="match status" value="1"/>
</dbReference>
<dbReference type="EMBL" id="JAGDYP010000001">
    <property type="protein sequence ID" value="MBO1883071.1"/>
    <property type="molecule type" value="Genomic_DNA"/>
</dbReference>
<dbReference type="InterPro" id="IPR002716">
    <property type="entry name" value="PIN_dom"/>
</dbReference>
<dbReference type="Proteomes" id="UP000681610">
    <property type="component" value="Unassembled WGS sequence"/>
</dbReference>
<proteinExistence type="predicted"/>
<gene>
    <name evidence="2" type="ORF">J4N46_01150</name>
</gene>
<feature type="domain" description="PIN" evidence="1">
    <location>
        <begin position="3"/>
        <end position="117"/>
    </location>
</feature>
<evidence type="ECO:0000313" key="3">
    <source>
        <dbReference type="Proteomes" id="UP000681610"/>
    </source>
</evidence>
<evidence type="ECO:0000313" key="2">
    <source>
        <dbReference type="EMBL" id="MBO1883071.1"/>
    </source>
</evidence>
<keyword evidence="3" id="KW-1185">Reference proteome</keyword>
<dbReference type="CDD" id="cd09854">
    <property type="entry name" value="PIN_VapC-like"/>
    <property type="match status" value="1"/>
</dbReference>
<protein>
    <submittedName>
        <fullName evidence="2">PIN domain-containing protein</fullName>
    </submittedName>
</protein>
<sequence>MRRIFVDTNVLLDVLLRRKNFYKDAERLFNYCVEKQIVVYISSLSVATINYILSKIFTESEVRKMLEFIYQFASILPFDKKIVFSAHYSAFKDLEDAFQYFTAKQYNIPIIITRNQKDFLVDDISVITPKEFLDSIVK</sequence>
<reference evidence="2 3" key="1">
    <citation type="submission" date="2021-03" db="EMBL/GenBank/DDBJ databases">
        <title>Isolation and description of Capnocytophaga bilenii sp. nov., a novel Capnocytophaga species, isolated from a gingivitis subject.</title>
        <authorList>
            <person name="Antezack A."/>
            <person name="Monnet-Corti V."/>
            <person name="La Scola B."/>
        </authorList>
    </citation>
    <scope>NUCLEOTIDE SEQUENCE [LARGE SCALE GENOMIC DNA]</scope>
    <source>
        <strain evidence="2 3">Marseille-Q4570</strain>
    </source>
</reference>
<dbReference type="Gene3D" id="3.40.50.1010">
    <property type="entry name" value="5'-nuclease"/>
    <property type="match status" value="1"/>
</dbReference>
<accession>A0ABS3PUR7</accession>
<organism evidence="2 3">
    <name type="scientific">Capnocytophaga bilenii</name>
    <dbReference type="NCBI Taxonomy" id="2819369"/>
    <lineage>
        <taxon>Bacteria</taxon>
        <taxon>Pseudomonadati</taxon>
        <taxon>Bacteroidota</taxon>
        <taxon>Flavobacteriia</taxon>
        <taxon>Flavobacteriales</taxon>
        <taxon>Flavobacteriaceae</taxon>
        <taxon>Capnocytophaga</taxon>
    </lineage>
</organism>
<dbReference type="InterPro" id="IPR029060">
    <property type="entry name" value="PIN-like_dom_sf"/>
</dbReference>
<name>A0ABS3PUR7_9FLAO</name>